<keyword evidence="2" id="KW-1185">Reference proteome</keyword>
<organism evidence="1 2">
    <name type="scientific">Crotalaria pallida</name>
    <name type="common">Smooth rattlebox</name>
    <name type="synonym">Crotalaria striata</name>
    <dbReference type="NCBI Taxonomy" id="3830"/>
    <lineage>
        <taxon>Eukaryota</taxon>
        <taxon>Viridiplantae</taxon>
        <taxon>Streptophyta</taxon>
        <taxon>Embryophyta</taxon>
        <taxon>Tracheophyta</taxon>
        <taxon>Spermatophyta</taxon>
        <taxon>Magnoliopsida</taxon>
        <taxon>eudicotyledons</taxon>
        <taxon>Gunneridae</taxon>
        <taxon>Pentapetalae</taxon>
        <taxon>rosids</taxon>
        <taxon>fabids</taxon>
        <taxon>Fabales</taxon>
        <taxon>Fabaceae</taxon>
        <taxon>Papilionoideae</taxon>
        <taxon>50 kb inversion clade</taxon>
        <taxon>genistoids sensu lato</taxon>
        <taxon>core genistoids</taxon>
        <taxon>Crotalarieae</taxon>
        <taxon>Crotalaria</taxon>
    </lineage>
</organism>
<name>A0AAN9FS84_CROPI</name>
<proteinExistence type="predicted"/>
<evidence type="ECO:0000313" key="2">
    <source>
        <dbReference type="Proteomes" id="UP001372338"/>
    </source>
</evidence>
<dbReference type="Proteomes" id="UP001372338">
    <property type="component" value="Unassembled WGS sequence"/>
</dbReference>
<accession>A0AAN9FS84</accession>
<protein>
    <submittedName>
        <fullName evidence="1">Uncharacterized protein</fullName>
    </submittedName>
</protein>
<gene>
    <name evidence="1" type="ORF">RIF29_09867</name>
</gene>
<reference evidence="1 2" key="1">
    <citation type="submission" date="2024-01" db="EMBL/GenBank/DDBJ databases">
        <title>The genomes of 5 underutilized Papilionoideae crops provide insights into root nodulation and disease resistanc.</title>
        <authorList>
            <person name="Yuan L."/>
        </authorList>
    </citation>
    <scope>NUCLEOTIDE SEQUENCE [LARGE SCALE GENOMIC DNA]</scope>
    <source>
        <strain evidence="1">ZHUSHIDOU_FW_LH</strain>
        <tissue evidence="1">Leaf</tissue>
    </source>
</reference>
<evidence type="ECO:0000313" key="1">
    <source>
        <dbReference type="EMBL" id="KAK7281675.1"/>
    </source>
</evidence>
<comment type="caution">
    <text evidence="1">The sequence shown here is derived from an EMBL/GenBank/DDBJ whole genome shotgun (WGS) entry which is preliminary data.</text>
</comment>
<dbReference type="EMBL" id="JAYWIO010000002">
    <property type="protein sequence ID" value="KAK7281675.1"/>
    <property type="molecule type" value="Genomic_DNA"/>
</dbReference>
<dbReference type="AlphaFoldDB" id="A0AAN9FS84"/>
<sequence length="119" mass="13366">MAQERRETELEVGWHAQVHGPAHPGAQPPVSTIRLDLCAQPALLSPFSSPFMRSFSSSPQKPSFFLLSNFHLILDSSSLSFSFHSHPLSSSFSIPRFLSFKHLKRKTTVTLLRSSNLQF</sequence>